<accession>A0A1Y3PP91</accession>
<dbReference type="EMBL" id="LZRT01000067">
    <property type="protein sequence ID" value="OUM87946.1"/>
    <property type="molecule type" value="Genomic_DNA"/>
</dbReference>
<comment type="caution">
    <text evidence="1">The sequence shown here is derived from an EMBL/GenBank/DDBJ whole genome shotgun (WGS) entry which is preliminary data.</text>
</comment>
<evidence type="ECO:0000313" key="1">
    <source>
        <dbReference type="EMBL" id="OUM87946.1"/>
    </source>
</evidence>
<dbReference type="AlphaFoldDB" id="A0A1Y3PP91"/>
<gene>
    <name evidence="1" type="ORF">BAA01_10970</name>
</gene>
<protein>
    <recommendedName>
        <fullName evidence="3">DUF2521 domain-containing protein</fullName>
    </recommendedName>
</protein>
<dbReference type="Proteomes" id="UP000196475">
    <property type="component" value="Unassembled WGS sequence"/>
</dbReference>
<reference evidence="2" key="1">
    <citation type="submission" date="2016-06" db="EMBL/GenBank/DDBJ databases">
        <authorList>
            <person name="Nascimento L."/>
            <person name="Pereira R.V."/>
            <person name="Martins L.F."/>
            <person name="Quaggio R.B."/>
            <person name="Silva A.M."/>
            <person name="Setubal J.C."/>
        </authorList>
    </citation>
    <scope>NUCLEOTIDE SEQUENCE [LARGE SCALE GENOMIC DNA]</scope>
</reference>
<organism evidence="1 2">
    <name type="scientific">Bacillus thermozeamaize</name>
    <dbReference type="NCBI Taxonomy" id="230954"/>
    <lineage>
        <taxon>Bacteria</taxon>
        <taxon>Bacillati</taxon>
        <taxon>Bacillota</taxon>
        <taxon>Bacilli</taxon>
        <taxon>Bacillales</taxon>
        <taxon>Bacillaceae</taxon>
        <taxon>Bacillus</taxon>
    </lineage>
</organism>
<name>A0A1Y3PP91_9BACI</name>
<proteinExistence type="predicted"/>
<evidence type="ECO:0008006" key="3">
    <source>
        <dbReference type="Google" id="ProtNLM"/>
    </source>
</evidence>
<sequence>MNNVVDFQAYQQRNWDQFRERAVHWLDPAEYQTYYQEMVSWVLARANWYERYLVEEALFETLLDGFCMGLEASRRYKDAEKGEKREQAAAVFKQHYLKLADESVRRYSGKYHLFHILDEWTYLSIQIVLDDCICRWFEKGFREGMLRKKRKQW</sequence>
<evidence type="ECO:0000313" key="2">
    <source>
        <dbReference type="Proteomes" id="UP000196475"/>
    </source>
</evidence>